<protein>
    <submittedName>
        <fullName evidence="1">Uncharacterized protein</fullName>
    </submittedName>
</protein>
<comment type="caution">
    <text evidence="1">The sequence shown here is derived from an EMBL/GenBank/DDBJ whole genome shotgun (WGS) entry which is preliminary data.</text>
</comment>
<sequence length="78" mass="9163">MDNFLDKEYHPVIEDFITDYVDDEMGSVERATFEEVLVHDDDLRELAFSAKEGKKLLSQFREVKAGEDFMEKLMKKIS</sequence>
<gene>
    <name evidence="1" type="ORF">NM125_13660</name>
</gene>
<reference evidence="1" key="1">
    <citation type="submission" date="2022-06" db="EMBL/GenBank/DDBJ databases">
        <title>Gracilimonas sp. CAU 1638 isolated from sea sediment.</title>
        <authorList>
            <person name="Kim W."/>
        </authorList>
    </citation>
    <scope>NUCLEOTIDE SEQUENCE</scope>
    <source>
        <strain evidence="1">CAU 1638</strain>
    </source>
</reference>
<dbReference type="RefSeq" id="WP_255135527.1">
    <property type="nucleotide sequence ID" value="NZ_JANDBC010000003.1"/>
</dbReference>
<name>A0A9X2RFH0_9BACT</name>
<proteinExistence type="predicted"/>
<organism evidence="1 2">
    <name type="scientific">Gracilimonas sediminicola</name>
    <dbReference type="NCBI Taxonomy" id="2952158"/>
    <lineage>
        <taxon>Bacteria</taxon>
        <taxon>Pseudomonadati</taxon>
        <taxon>Balneolota</taxon>
        <taxon>Balneolia</taxon>
        <taxon>Balneolales</taxon>
        <taxon>Balneolaceae</taxon>
        <taxon>Gracilimonas</taxon>
    </lineage>
</organism>
<dbReference type="EMBL" id="JANDBC010000003">
    <property type="protein sequence ID" value="MCP9292630.1"/>
    <property type="molecule type" value="Genomic_DNA"/>
</dbReference>
<accession>A0A9X2RFH0</accession>
<evidence type="ECO:0000313" key="2">
    <source>
        <dbReference type="Proteomes" id="UP001139125"/>
    </source>
</evidence>
<keyword evidence="2" id="KW-1185">Reference proteome</keyword>
<dbReference type="Proteomes" id="UP001139125">
    <property type="component" value="Unassembled WGS sequence"/>
</dbReference>
<evidence type="ECO:0000313" key="1">
    <source>
        <dbReference type="EMBL" id="MCP9292630.1"/>
    </source>
</evidence>
<dbReference type="AlphaFoldDB" id="A0A9X2RFH0"/>